<gene>
    <name evidence="3" type="ORF">CDD80_1752</name>
</gene>
<evidence type="ECO:0000313" key="3">
    <source>
        <dbReference type="EMBL" id="PHH76158.1"/>
    </source>
</evidence>
<feature type="transmembrane region" description="Helical" evidence="2">
    <location>
        <begin position="147"/>
        <end position="170"/>
    </location>
</feature>
<dbReference type="GO" id="GO:0045121">
    <property type="term" value="C:membrane raft"/>
    <property type="evidence" value="ECO:0007669"/>
    <property type="project" value="TreeGrafter"/>
</dbReference>
<keyword evidence="4" id="KW-1185">Reference proteome</keyword>
<dbReference type="AlphaFoldDB" id="A0A2C5YDJ8"/>
<dbReference type="PANTHER" id="PTHR36414">
    <property type="entry name" value="PROTEIN SUR7"/>
    <property type="match status" value="1"/>
</dbReference>
<feature type="transmembrane region" description="Helical" evidence="2">
    <location>
        <begin position="221"/>
        <end position="242"/>
    </location>
</feature>
<feature type="transmembrane region" description="Helical" evidence="2">
    <location>
        <begin position="39"/>
        <end position="61"/>
    </location>
</feature>
<sequence>MAYQPDNTAQPDGDLAAHQPDNSRQHQTRSRRWLRRLKYTPLATIGIFWLLLGAILLWFIILSGVTRGTPLKHTYFLRADTSNITGAREITQWTYFLICGDKNRDCHAHGAQSFGRAWAPDAENVPPRLAGNWDQRASFHYFFMWRFGWVFLIFVFFFIHVALFSALIACCGRRGSIFTLLMCIITWFWYTLAVSIITAVFCQARSKFHQAGRKARIGSWAFGFLWGSYACVILACFFFLWASRAFKRKDKDHDDYRPAAGAIGAGAGSAGAAYWRRRSDSLPRRSHERDRDDRSLDTRDHHDRADDQSHHDCNPDEMSDSTTDHDMFQQRPRYKEIIA</sequence>
<evidence type="ECO:0008006" key="5">
    <source>
        <dbReference type="Google" id="ProtNLM"/>
    </source>
</evidence>
<organism evidence="3 4">
    <name type="scientific">Ophiocordyceps camponoti-rufipedis</name>
    <dbReference type="NCBI Taxonomy" id="2004952"/>
    <lineage>
        <taxon>Eukaryota</taxon>
        <taxon>Fungi</taxon>
        <taxon>Dikarya</taxon>
        <taxon>Ascomycota</taxon>
        <taxon>Pezizomycotina</taxon>
        <taxon>Sordariomycetes</taxon>
        <taxon>Hypocreomycetidae</taxon>
        <taxon>Hypocreales</taxon>
        <taxon>Ophiocordycipitaceae</taxon>
        <taxon>Ophiocordyceps</taxon>
    </lineage>
</organism>
<comment type="caution">
    <text evidence="3">The sequence shown here is derived from an EMBL/GenBank/DDBJ whole genome shotgun (WGS) entry which is preliminary data.</text>
</comment>
<dbReference type="GO" id="GO:0005938">
    <property type="term" value="C:cell cortex"/>
    <property type="evidence" value="ECO:0007669"/>
    <property type="project" value="TreeGrafter"/>
</dbReference>
<feature type="region of interest" description="Disordered" evidence="1">
    <location>
        <begin position="279"/>
        <end position="339"/>
    </location>
</feature>
<evidence type="ECO:0000256" key="2">
    <source>
        <dbReference type="SAM" id="Phobius"/>
    </source>
</evidence>
<dbReference type="Gene3D" id="1.20.140.150">
    <property type="match status" value="1"/>
</dbReference>
<dbReference type="EMBL" id="NJES01000177">
    <property type="protein sequence ID" value="PHH76158.1"/>
    <property type="molecule type" value="Genomic_DNA"/>
</dbReference>
<protein>
    <recommendedName>
        <fullName evidence="5">SUR7 family protein FMP45</fullName>
    </recommendedName>
</protein>
<dbReference type="GO" id="GO:0006897">
    <property type="term" value="P:endocytosis"/>
    <property type="evidence" value="ECO:0007669"/>
    <property type="project" value="TreeGrafter"/>
</dbReference>
<reference evidence="3 4" key="1">
    <citation type="submission" date="2017-06" db="EMBL/GenBank/DDBJ databases">
        <title>Ant-infecting Ophiocordyceps genomes reveal a high diversity of potential behavioral manipulation genes and a possible major role for enterotoxins.</title>
        <authorList>
            <person name="De Bekker C."/>
            <person name="Evans H.C."/>
            <person name="Brachmann A."/>
            <person name="Hughes D.P."/>
        </authorList>
    </citation>
    <scope>NUCLEOTIDE SEQUENCE [LARGE SCALE GENOMIC DNA]</scope>
    <source>
        <strain evidence="3 4">Map16</strain>
    </source>
</reference>
<dbReference type="Proteomes" id="UP000226431">
    <property type="component" value="Unassembled WGS sequence"/>
</dbReference>
<keyword evidence="2" id="KW-1133">Transmembrane helix</keyword>
<dbReference type="GO" id="GO:0030866">
    <property type="term" value="P:cortical actin cytoskeleton organization"/>
    <property type="evidence" value="ECO:0007669"/>
    <property type="project" value="TreeGrafter"/>
</dbReference>
<dbReference type="GO" id="GO:0005886">
    <property type="term" value="C:plasma membrane"/>
    <property type="evidence" value="ECO:0007669"/>
    <property type="project" value="InterPro"/>
</dbReference>
<keyword evidence="2" id="KW-0812">Transmembrane</keyword>
<feature type="compositionally biased region" description="Basic and acidic residues" evidence="1">
    <location>
        <begin position="279"/>
        <end position="314"/>
    </location>
</feature>
<name>A0A2C5YDJ8_9HYPO</name>
<feature type="compositionally biased region" description="Polar residues" evidence="1">
    <location>
        <begin position="1"/>
        <end position="10"/>
    </location>
</feature>
<dbReference type="GO" id="GO:0032185">
    <property type="term" value="P:septin cytoskeleton organization"/>
    <property type="evidence" value="ECO:0007669"/>
    <property type="project" value="TreeGrafter"/>
</dbReference>
<dbReference type="PANTHER" id="PTHR36414:SF1">
    <property type="entry name" value="PROTEIN SUR7"/>
    <property type="match status" value="1"/>
</dbReference>
<proteinExistence type="predicted"/>
<evidence type="ECO:0000256" key="1">
    <source>
        <dbReference type="SAM" id="MobiDB-lite"/>
    </source>
</evidence>
<keyword evidence="2" id="KW-0472">Membrane</keyword>
<dbReference type="OrthoDB" id="5419460at2759"/>
<accession>A0A2C5YDJ8</accession>
<dbReference type="Pfam" id="PF06687">
    <property type="entry name" value="SUR7"/>
    <property type="match status" value="1"/>
</dbReference>
<feature type="region of interest" description="Disordered" evidence="1">
    <location>
        <begin position="1"/>
        <end position="27"/>
    </location>
</feature>
<feature type="compositionally biased region" description="Basic and acidic residues" evidence="1">
    <location>
        <begin position="322"/>
        <end position="339"/>
    </location>
</feature>
<dbReference type="InterPro" id="IPR009571">
    <property type="entry name" value="SUR7/Rim9-like_fungi"/>
</dbReference>
<evidence type="ECO:0000313" key="4">
    <source>
        <dbReference type="Proteomes" id="UP000226431"/>
    </source>
</evidence>
<dbReference type="GO" id="GO:0031505">
    <property type="term" value="P:fungal-type cell wall organization"/>
    <property type="evidence" value="ECO:0007669"/>
    <property type="project" value="TreeGrafter"/>
</dbReference>
<feature type="transmembrane region" description="Helical" evidence="2">
    <location>
        <begin position="177"/>
        <end position="201"/>
    </location>
</feature>